<feature type="transmembrane region" description="Helical" evidence="1">
    <location>
        <begin position="54"/>
        <end position="72"/>
    </location>
</feature>
<keyword evidence="1" id="KW-0812">Transmembrane</keyword>
<keyword evidence="1" id="KW-0472">Membrane</keyword>
<evidence type="ECO:0000313" key="3">
    <source>
        <dbReference type="Proteomes" id="UP000219338"/>
    </source>
</evidence>
<dbReference type="EMBL" id="FUEG01000013">
    <property type="protein sequence ID" value="SJL11177.1"/>
    <property type="molecule type" value="Genomic_DNA"/>
</dbReference>
<dbReference type="OMA" id="KSEFYAW"/>
<dbReference type="OrthoDB" id="3040901at2759"/>
<dbReference type="Proteomes" id="UP000219338">
    <property type="component" value="Unassembled WGS sequence"/>
</dbReference>
<evidence type="ECO:0000313" key="2">
    <source>
        <dbReference type="EMBL" id="SJL11177.1"/>
    </source>
</evidence>
<organism evidence="2 3">
    <name type="scientific">Armillaria ostoyae</name>
    <name type="common">Armillaria root rot fungus</name>
    <dbReference type="NCBI Taxonomy" id="47428"/>
    <lineage>
        <taxon>Eukaryota</taxon>
        <taxon>Fungi</taxon>
        <taxon>Dikarya</taxon>
        <taxon>Basidiomycota</taxon>
        <taxon>Agaricomycotina</taxon>
        <taxon>Agaricomycetes</taxon>
        <taxon>Agaricomycetidae</taxon>
        <taxon>Agaricales</taxon>
        <taxon>Marasmiineae</taxon>
        <taxon>Physalacriaceae</taxon>
        <taxon>Armillaria</taxon>
    </lineage>
</organism>
<name>A0A284RQY1_ARMOS</name>
<reference evidence="3" key="1">
    <citation type="journal article" date="2017" name="Nat. Ecol. Evol.">
        <title>Genome expansion and lineage-specific genetic innovations in the forest pathogenic fungi Armillaria.</title>
        <authorList>
            <person name="Sipos G."/>
            <person name="Prasanna A.N."/>
            <person name="Walter M.C."/>
            <person name="O'Connor E."/>
            <person name="Balint B."/>
            <person name="Krizsan K."/>
            <person name="Kiss B."/>
            <person name="Hess J."/>
            <person name="Varga T."/>
            <person name="Slot J."/>
            <person name="Riley R."/>
            <person name="Boka B."/>
            <person name="Rigling D."/>
            <person name="Barry K."/>
            <person name="Lee J."/>
            <person name="Mihaltcheva S."/>
            <person name="LaButti K."/>
            <person name="Lipzen A."/>
            <person name="Waldron R."/>
            <person name="Moloney N.M."/>
            <person name="Sperisen C."/>
            <person name="Kredics L."/>
            <person name="Vagvoelgyi C."/>
            <person name="Patrignani A."/>
            <person name="Fitzpatrick D."/>
            <person name="Nagy I."/>
            <person name="Doyle S."/>
            <person name="Anderson J.B."/>
            <person name="Grigoriev I.V."/>
            <person name="Gueldener U."/>
            <person name="Muensterkoetter M."/>
            <person name="Nagy L.G."/>
        </authorList>
    </citation>
    <scope>NUCLEOTIDE SEQUENCE [LARGE SCALE GENOMIC DNA]</scope>
    <source>
        <strain evidence="3">C18/9</strain>
    </source>
</reference>
<dbReference type="AlphaFoldDB" id="A0A284RQY1"/>
<evidence type="ECO:0000256" key="1">
    <source>
        <dbReference type="SAM" id="Phobius"/>
    </source>
</evidence>
<keyword evidence="3" id="KW-1185">Reference proteome</keyword>
<protein>
    <submittedName>
        <fullName evidence="2">Uncharacterized protein</fullName>
    </submittedName>
</protein>
<gene>
    <name evidence="2" type="ORF">ARMOST_14580</name>
</gene>
<sequence>MQDCWAGIRRRDVDVASGSYQTTQSQSKLVPAVIRNFIIAQDFSPKDFVKTIDYIYYGSLAILFLVLVRFWLWQPLKSEFYAWLLSVQFTTSITSDAHSCAHDIAVRDMAGLLTLIAESGGSPFPDVLQAERFLQAFRASFLGGRKELSSLRSWLQERHCWTDKNFGAHHWNDHGKNLLRTRYTTYQAPSAQRVLPRISPFSSMAATRIYTKIFGAISRSDNEKLQTDSARHNGYRRLATAKPAAGATALVPVSIASGDDLSTANSSYSRTITQDTKDSA</sequence>
<keyword evidence="1" id="KW-1133">Transmembrane helix</keyword>
<proteinExistence type="predicted"/>
<accession>A0A284RQY1</accession>